<dbReference type="STRING" id="1122133.SAMN02745157_2303"/>
<dbReference type="AlphaFoldDB" id="A0A1M5CCR7"/>
<proteinExistence type="predicted"/>
<accession>A0A1M5CCR7</accession>
<evidence type="ECO:0000313" key="2">
    <source>
        <dbReference type="EMBL" id="SHF52511.1"/>
    </source>
</evidence>
<feature type="chain" id="PRO_5013268376" description="Copper binding protein CusF" evidence="1">
    <location>
        <begin position="23"/>
        <end position="91"/>
    </location>
</feature>
<evidence type="ECO:0008006" key="4">
    <source>
        <dbReference type="Google" id="ProtNLM"/>
    </source>
</evidence>
<keyword evidence="1" id="KW-0732">Signal</keyword>
<gene>
    <name evidence="2" type="ORF">SAMN02745157_2303</name>
</gene>
<evidence type="ECO:0000256" key="1">
    <source>
        <dbReference type="SAM" id="SignalP"/>
    </source>
</evidence>
<protein>
    <recommendedName>
        <fullName evidence="4">Copper binding protein CusF</fullName>
    </recommendedName>
</protein>
<dbReference type="OrthoDB" id="8422761at2"/>
<name>A0A1M5CCR7_9HYPH</name>
<organism evidence="2 3">
    <name type="scientific">Kaistia soli DSM 19436</name>
    <dbReference type="NCBI Taxonomy" id="1122133"/>
    <lineage>
        <taxon>Bacteria</taxon>
        <taxon>Pseudomonadati</taxon>
        <taxon>Pseudomonadota</taxon>
        <taxon>Alphaproteobacteria</taxon>
        <taxon>Hyphomicrobiales</taxon>
        <taxon>Kaistiaceae</taxon>
        <taxon>Kaistia</taxon>
    </lineage>
</organism>
<dbReference type="RefSeq" id="WP_073053013.1">
    <property type="nucleotide sequence ID" value="NZ_FQUP01000002.1"/>
</dbReference>
<sequence>MRKFAIAAASLAFLASGAAAFAAEQIQGTVETVNPAAGTLTLKSGQSFQFANGTVLYGLLPGQEVGVTANGQQGIGAFDPHPAIQDGMDIN</sequence>
<dbReference type="EMBL" id="FQUP01000002">
    <property type="protein sequence ID" value="SHF52511.1"/>
    <property type="molecule type" value="Genomic_DNA"/>
</dbReference>
<reference evidence="2 3" key="1">
    <citation type="submission" date="2016-11" db="EMBL/GenBank/DDBJ databases">
        <authorList>
            <person name="Jaros S."/>
            <person name="Januszkiewicz K."/>
            <person name="Wedrychowicz H."/>
        </authorList>
    </citation>
    <scope>NUCLEOTIDE SEQUENCE [LARGE SCALE GENOMIC DNA]</scope>
    <source>
        <strain evidence="2 3">DSM 19436</strain>
    </source>
</reference>
<evidence type="ECO:0000313" key="3">
    <source>
        <dbReference type="Proteomes" id="UP000184485"/>
    </source>
</evidence>
<dbReference type="Proteomes" id="UP000184485">
    <property type="component" value="Unassembled WGS sequence"/>
</dbReference>
<feature type="signal peptide" evidence="1">
    <location>
        <begin position="1"/>
        <end position="22"/>
    </location>
</feature>
<keyword evidence="3" id="KW-1185">Reference proteome</keyword>